<feature type="compositionally biased region" description="Basic and acidic residues" evidence="6">
    <location>
        <begin position="122"/>
        <end position="136"/>
    </location>
</feature>
<proteinExistence type="inferred from homology"/>
<dbReference type="Pfam" id="PF02902">
    <property type="entry name" value="Peptidase_C48"/>
    <property type="match status" value="1"/>
</dbReference>
<evidence type="ECO:0000256" key="5">
    <source>
        <dbReference type="ARBA" id="ARBA00022801"/>
    </source>
</evidence>
<keyword evidence="3" id="KW-0645">Protease</keyword>
<dbReference type="InterPro" id="IPR051947">
    <property type="entry name" value="Sentrin-specific_protease"/>
</dbReference>
<dbReference type="PANTHER" id="PTHR46896:SF3">
    <property type="entry name" value="FI06413P-RELATED"/>
    <property type="match status" value="1"/>
</dbReference>
<reference evidence="9" key="1">
    <citation type="journal article" date="2017" name="Nat. Ecol. Evol.">
        <title>Genome expansion and lineage-specific genetic innovations in the forest pathogenic fungi Armillaria.</title>
        <authorList>
            <person name="Sipos G."/>
            <person name="Prasanna A.N."/>
            <person name="Walter M.C."/>
            <person name="O'Connor E."/>
            <person name="Balint B."/>
            <person name="Krizsan K."/>
            <person name="Kiss B."/>
            <person name="Hess J."/>
            <person name="Varga T."/>
            <person name="Slot J."/>
            <person name="Riley R."/>
            <person name="Boka B."/>
            <person name="Rigling D."/>
            <person name="Barry K."/>
            <person name="Lee J."/>
            <person name="Mihaltcheva S."/>
            <person name="LaButti K."/>
            <person name="Lipzen A."/>
            <person name="Waldron R."/>
            <person name="Moloney N.M."/>
            <person name="Sperisen C."/>
            <person name="Kredics L."/>
            <person name="Vagvoelgyi C."/>
            <person name="Patrignani A."/>
            <person name="Fitzpatrick D."/>
            <person name="Nagy I."/>
            <person name="Doyle S."/>
            <person name="Anderson J.B."/>
            <person name="Grigoriev I.V."/>
            <person name="Gueldener U."/>
            <person name="Muensterkoetter M."/>
            <person name="Nagy L.G."/>
        </authorList>
    </citation>
    <scope>NUCLEOTIDE SEQUENCE [LARGE SCALE GENOMIC DNA]</scope>
    <source>
        <strain evidence="9">28-4</strain>
    </source>
</reference>
<evidence type="ECO:0000256" key="3">
    <source>
        <dbReference type="ARBA" id="ARBA00022670"/>
    </source>
</evidence>
<dbReference type="STRING" id="1076256.A0A2H3B8N7"/>
<keyword evidence="2" id="KW-0597">Phosphoprotein</keyword>
<dbReference type="AlphaFoldDB" id="A0A2H3B8N7"/>
<gene>
    <name evidence="8" type="ORF">ARMSODRAFT_895600</name>
</gene>
<dbReference type="GO" id="GO:0005634">
    <property type="term" value="C:nucleus"/>
    <property type="evidence" value="ECO:0007669"/>
    <property type="project" value="TreeGrafter"/>
</dbReference>
<dbReference type="SUPFAM" id="SSF54001">
    <property type="entry name" value="Cysteine proteinases"/>
    <property type="match status" value="1"/>
</dbReference>
<name>A0A2H3B8N7_9AGAR</name>
<dbReference type="GO" id="GO:0016926">
    <property type="term" value="P:protein desumoylation"/>
    <property type="evidence" value="ECO:0007669"/>
    <property type="project" value="TreeGrafter"/>
</dbReference>
<evidence type="ECO:0000256" key="4">
    <source>
        <dbReference type="ARBA" id="ARBA00022786"/>
    </source>
</evidence>
<keyword evidence="9" id="KW-1185">Reference proteome</keyword>
<dbReference type="InterPro" id="IPR003653">
    <property type="entry name" value="Peptidase_C48_C"/>
</dbReference>
<dbReference type="GO" id="GO:0005737">
    <property type="term" value="C:cytoplasm"/>
    <property type="evidence" value="ECO:0007669"/>
    <property type="project" value="TreeGrafter"/>
</dbReference>
<evidence type="ECO:0000313" key="8">
    <source>
        <dbReference type="EMBL" id="PBK62408.1"/>
    </source>
</evidence>
<dbReference type="Gene3D" id="3.30.310.130">
    <property type="entry name" value="Ubiquitin-related"/>
    <property type="match status" value="1"/>
</dbReference>
<keyword evidence="4" id="KW-0833">Ubl conjugation pathway</keyword>
<dbReference type="GO" id="GO:0070139">
    <property type="term" value="F:SUMO-specific endopeptidase activity"/>
    <property type="evidence" value="ECO:0007669"/>
    <property type="project" value="TreeGrafter"/>
</dbReference>
<sequence length="245" mass="28173">MLEYPWGVTGGVGIKREDFDRLKPGVYLNDNLIEFGLRYNNWDKINLRLTKTFMSSVLFDFVFHVTTDVLKHCVRKYDDVRRWTSKIDIFAMTYLIIPIHEGIHWYLAIICNPGCMILPAEPEKETEVEGEERSDTGKGSAEGEIFTLDSLSSEHQDTLTALSNFLVLEASDKKGVQTTRQPITQSASVSVIMDTHRKLTIVQVPRQRNSYDCGIYLIHFAETFMSEPSRYHKLMVGSCLWSNMY</sequence>
<keyword evidence="5" id="KW-0378">Hydrolase</keyword>
<protein>
    <submittedName>
        <fullName evidence="8">Cysteine proteinase</fullName>
    </submittedName>
</protein>
<dbReference type="GO" id="GO:0006508">
    <property type="term" value="P:proteolysis"/>
    <property type="evidence" value="ECO:0007669"/>
    <property type="project" value="UniProtKB-KW"/>
</dbReference>
<evidence type="ECO:0000313" key="9">
    <source>
        <dbReference type="Proteomes" id="UP000218334"/>
    </source>
</evidence>
<dbReference type="PANTHER" id="PTHR46896">
    <property type="entry name" value="SENTRIN-SPECIFIC PROTEASE"/>
    <property type="match status" value="1"/>
</dbReference>
<comment type="similarity">
    <text evidence="1">Belongs to the peptidase C48 family.</text>
</comment>
<evidence type="ECO:0000256" key="1">
    <source>
        <dbReference type="ARBA" id="ARBA00005234"/>
    </source>
</evidence>
<organism evidence="8 9">
    <name type="scientific">Armillaria solidipes</name>
    <dbReference type="NCBI Taxonomy" id="1076256"/>
    <lineage>
        <taxon>Eukaryota</taxon>
        <taxon>Fungi</taxon>
        <taxon>Dikarya</taxon>
        <taxon>Basidiomycota</taxon>
        <taxon>Agaricomycotina</taxon>
        <taxon>Agaricomycetes</taxon>
        <taxon>Agaricomycetidae</taxon>
        <taxon>Agaricales</taxon>
        <taxon>Marasmiineae</taxon>
        <taxon>Physalacriaceae</taxon>
        <taxon>Armillaria</taxon>
    </lineage>
</organism>
<dbReference type="Gene3D" id="1.10.418.20">
    <property type="match status" value="1"/>
</dbReference>
<feature type="domain" description="Ubiquitin-like protease family profile" evidence="7">
    <location>
        <begin position="12"/>
        <end position="224"/>
    </location>
</feature>
<evidence type="ECO:0000256" key="2">
    <source>
        <dbReference type="ARBA" id="ARBA00022553"/>
    </source>
</evidence>
<accession>A0A2H3B8N7</accession>
<dbReference type="Proteomes" id="UP000218334">
    <property type="component" value="Unassembled WGS sequence"/>
</dbReference>
<dbReference type="PROSITE" id="PS50600">
    <property type="entry name" value="ULP_PROTEASE"/>
    <property type="match status" value="1"/>
</dbReference>
<evidence type="ECO:0000256" key="6">
    <source>
        <dbReference type="SAM" id="MobiDB-lite"/>
    </source>
</evidence>
<dbReference type="EMBL" id="KZ293466">
    <property type="protein sequence ID" value="PBK62408.1"/>
    <property type="molecule type" value="Genomic_DNA"/>
</dbReference>
<evidence type="ECO:0000259" key="7">
    <source>
        <dbReference type="PROSITE" id="PS50600"/>
    </source>
</evidence>
<feature type="region of interest" description="Disordered" evidence="6">
    <location>
        <begin position="122"/>
        <end position="141"/>
    </location>
</feature>
<dbReference type="InterPro" id="IPR038765">
    <property type="entry name" value="Papain-like_cys_pep_sf"/>
</dbReference>